<dbReference type="AlphaFoldDB" id="A0A834WQC6"/>
<proteinExistence type="predicted"/>
<dbReference type="EMBL" id="JAAIUW010000005">
    <property type="protein sequence ID" value="KAF7830797.1"/>
    <property type="molecule type" value="Genomic_DNA"/>
</dbReference>
<keyword evidence="2" id="KW-1185">Reference proteome</keyword>
<name>A0A834WQC6_9FABA</name>
<sequence length="49" mass="5542">MGARVRHTNALLQKTIGGDNLEATNQKSPQNKPRVQIWSMRLNCHLDSL</sequence>
<evidence type="ECO:0000313" key="2">
    <source>
        <dbReference type="Proteomes" id="UP000634136"/>
    </source>
</evidence>
<accession>A0A834WQC6</accession>
<dbReference type="Proteomes" id="UP000634136">
    <property type="component" value="Unassembled WGS sequence"/>
</dbReference>
<evidence type="ECO:0000313" key="1">
    <source>
        <dbReference type="EMBL" id="KAF7830797.1"/>
    </source>
</evidence>
<comment type="caution">
    <text evidence="1">The sequence shown here is derived from an EMBL/GenBank/DDBJ whole genome shotgun (WGS) entry which is preliminary data.</text>
</comment>
<organism evidence="1 2">
    <name type="scientific">Senna tora</name>
    <dbReference type="NCBI Taxonomy" id="362788"/>
    <lineage>
        <taxon>Eukaryota</taxon>
        <taxon>Viridiplantae</taxon>
        <taxon>Streptophyta</taxon>
        <taxon>Embryophyta</taxon>
        <taxon>Tracheophyta</taxon>
        <taxon>Spermatophyta</taxon>
        <taxon>Magnoliopsida</taxon>
        <taxon>eudicotyledons</taxon>
        <taxon>Gunneridae</taxon>
        <taxon>Pentapetalae</taxon>
        <taxon>rosids</taxon>
        <taxon>fabids</taxon>
        <taxon>Fabales</taxon>
        <taxon>Fabaceae</taxon>
        <taxon>Caesalpinioideae</taxon>
        <taxon>Cassia clade</taxon>
        <taxon>Senna</taxon>
    </lineage>
</organism>
<protein>
    <submittedName>
        <fullName evidence="1">Uncharacterized protein</fullName>
    </submittedName>
</protein>
<reference evidence="1" key="1">
    <citation type="submission" date="2020-09" db="EMBL/GenBank/DDBJ databases">
        <title>Genome-Enabled Discovery of Anthraquinone Biosynthesis in Senna tora.</title>
        <authorList>
            <person name="Kang S.-H."/>
            <person name="Pandey R.P."/>
            <person name="Lee C.-M."/>
            <person name="Sim J.-S."/>
            <person name="Jeong J.-T."/>
            <person name="Choi B.-S."/>
            <person name="Jung M."/>
            <person name="Ginzburg D."/>
            <person name="Zhao K."/>
            <person name="Won S.Y."/>
            <person name="Oh T.-J."/>
            <person name="Yu Y."/>
            <person name="Kim N.-H."/>
            <person name="Lee O.R."/>
            <person name="Lee T.-H."/>
            <person name="Bashyal P."/>
            <person name="Kim T.-S."/>
            <person name="Lee W.-H."/>
            <person name="Kawkins C."/>
            <person name="Kim C.-K."/>
            <person name="Kim J.S."/>
            <person name="Ahn B.O."/>
            <person name="Rhee S.Y."/>
            <person name="Sohng J.K."/>
        </authorList>
    </citation>
    <scope>NUCLEOTIDE SEQUENCE</scope>
    <source>
        <tissue evidence="1">Leaf</tissue>
    </source>
</reference>
<gene>
    <name evidence="1" type="ORF">G2W53_013130</name>
</gene>